<dbReference type="SUPFAM" id="SSF51735">
    <property type="entry name" value="NAD(P)-binding Rossmann-fold domains"/>
    <property type="match status" value="1"/>
</dbReference>
<name>A0A0D2D2B9_9EURO</name>
<dbReference type="SUPFAM" id="SSF50129">
    <property type="entry name" value="GroES-like"/>
    <property type="match status" value="1"/>
</dbReference>
<dbReference type="SMART" id="SM00829">
    <property type="entry name" value="PKS_ER"/>
    <property type="match status" value="1"/>
</dbReference>
<dbReference type="AlphaFoldDB" id="A0A0D2D2B9"/>
<evidence type="ECO:0000256" key="2">
    <source>
        <dbReference type="ARBA" id="ARBA00023002"/>
    </source>
</evidence>
<protein>
    <recommendedName>
        <fullName evidence="3">Enoyl reductase (ER) domain-containing protein</fullName>
    </recommendedName>
</protein>
<dbReference type="GO" id="GO:0016651">
    <property type="term" value="F:oxidoreductase activity, acting on NAD(P)H"/>
    <property type="evidence" value="ECO:0007669"/>
    <property type="project" value="InterPro"/>
</dbReference>
<dbReference type="HOGENOM" id="CLU_026673_16_5_1"/>
<dbReference type="Pfam" id="PF08240">
    <property type="entry name" value="ADH_N"/>
    <property type="match status" value="1"/>
</dbReference>
<dbReference type="InterPro" id="IPR036291">
    <property type="entry name" value="NAD(P)-bd_dom_sf"/>
</dbReference>
<comment type="similarity">
    <text evidence="1">Belongs to the zinc-containing alcohol dehydrogenase family.</text>
</comment>
<dbReference type="Gene3D" id="3.40.50.720">
    <property type="entry name" value="NAD(P)-binding Rossmann-like Domain"/>
    <property type="match status" value="1"/>
</dbReference>
<dbReference type="InterPro" id="IPR013154">
    <property type="entry name" value="ADH-like_N"/>
</dbReference>
<evidence type="ECO:0000313" key="4">
    <source>
        <dbReference type="EMBL" id="KIW71616.1"/>
    </source>
</evidence>
<dbReference type="InterPro" id="IPR020843">
    <property type="entry name" value="ER"/>
</dbReference>
<dbReference type="EMBL" id="KN846957">
    <property type="protein sequence ID" value="KIW71616.1"/>
    <property type="molecule type" value="Genomic_DNA"/>
</dbReference>
<dbReference type="InterPro" id="IPR047122">
    <property type="entry name" value="Trans-enoyl_RdTase-like"/>
</dbReference>
<accession>A0A0D2D2B9</accession>
<keyword evidence="5" id="KW-1185">Reference proteome</keyword>
<feature type="domain" description="Enoyl reductase (ER)" evidence="3">
    <location>
        <begin position="10"/>
        <end position="341"/>
    </location>
</feature>
<dbReference type="Proteomes" id="UP000054266">
    <property type="component" value="Unassembled WGS sequence"/>
</dbReference>
<keyword evidence="2" id="KW-0560">Oxidoreductase</keyword>
<dbReference type="STRING" id="5601.A0A0D2D2B9"/>
<dbReference type="PANTHER" id="PTHR45348">
    <property type="entry name" value="HYPOTHETICAL OXIDOREDUCTASE (EUROFUNG)"/>
    <property type="match status" value="1"/>
</dbReference>
<evidence type="ECO:0000256" key="1">
    <source>
        <dbReference type="ARBA" id="ARBA00008072"/>
    </source>
</evidence>
<dbReference type="CDD" id="cd08249">
    <property type="entry name" value="enoyl_reductase_like"/>
    <property type="match status" value="1"/>
</dbReference>
<reference evidence="4 5" key="1">
    <citation type="submission" date="2015-01" db="EMBL/GenBank/DDBJ databases">
        <title>The Genome Sequence of Capronia semiimmersa CBS27337.</title>
        <authorList>
            <consortium name="The Broad Institute Genomics Platform"/>
            <person name="Cuomo C."/>
            <person name="de Hoog S."/>
            <person name="Gorbushina A."/>
            <person name="Stielow B."/>
            <person name="Teixiera M."/>
            <person name="Abouelleil A."/>
            <person name="Chapman S.B."/>
            <person name="Priest M."/>
            <person name="Young S.K."/>
            <person name="Wortman J."/>
            <person name="Nusbaum C."/>
            <person name="Birren B."/>
        </authorList>
    </citation>
    <scope>NUCLEOTIDE SEQUENCE [LARGE SCALE GENOMIC DNA]</scope>
    <source>
        <strain evidence="4 5">CBS 27337</strain>
    </source>
</reference>
<dbReference type="InterPro" id="IPR011032">
    <property type="entry name" value="GroES-like_sf"/>
</dbReference>
<gene>
    <name evidence="4" type="ORF">PV04_03759</name>
</gene>
<organism evidence="4 5">
    <name type="scientific">Phialophora macrospora</name>
    <dbReference type="NCBI Taxonomy" id="1851006"/>
    <lineage>
        <taxon>Eukaryota</taxon>
        <taxon>Fungi</taxon>
        <taxon>Dikarya</taxon>
        <taxon>Ascomycota</taxon>
        <taxon>Pezizomycotina</taxon>
        <taxon>Eurotiomycetes</taxon>
        <taxon>Chaetothyriomycetidae</taxon>
        <taxon>Chaetothyriales</taxon>
        <taxon>Herpotrichiellaceae</taxon>
        <taxon>Phialophora</taxon>
    </lineage>
</organism>
<evidence type="ECO:0000313" key="5">
    <source>
        <dbReference type="Proteomes" id="UP000054266"/>
    </source>
</evidence>
<sequence>MKGVIFEKQGAEPRVADDLEKPSPGPDQLLVKSIWTAINPVDNYMAAYGILVVDWPLGLGVDAAGIVVEAGSEATSKYGFAPGDQVYGCTRLGMSGYNGAQEYFLFDAAVTLRKPDNISLVEAVTLGVASETACLGLFDGLKITLPDPKNLPASKDEWIIILGGASSVGKAAIQLAKAAGYKVAASCSSKSAAVVKDIGALPFDYKQPLGDQVKAVLDITDGDVARIYDAVAGDDPVLAKELFKASKSTEKLFATTNDWSPIGDFEGGKTYLVELGPVGRPDGTQVNKKIATYIPVITGLIERGKLLPAEYEVIGNGGFEDAIKAYHHQVSGAGGSKKVVVKIQDA</sequence>
<proteinExistence type="inferred from homology"/>
<dbReference type="Gene3D" id="3.90.180.10">
    <property type="entry name" value="Medium-chain alcohol dehydrogenases, catalytic domain"/>
    <property type="match status" value="1"/>
</dbReference>
<evidence type="ECO:0000259" key="3">
    <source>
        <dbReference type="SMART" id="SM00829"/>
    </source>
</evidence>